<keyword evidence="7" id="KW-1185">Reference proteome</keyword>
<dbReference type="Proteomes" id="UP000183410">
    <property type="component" value="Unassembled WGS sequence"/>
</dbReference>
<dbReference type="EMBL" id="FONN01000006">
    <property type="protein sequence ID" value="SFE76572.1"/>
    <property type="molecule type" value="Genomic_DNA"/>
</dbReference>
<dbReference type="InterPro" id="IPR050114">
    <property type="entry name" value="UPF0173_UPF0282_UlaG_hydrolase"/>
</dbReference>
<reference evidence="7" key="1">
    <citation type="submission" date="2016-10" db="EMBL/GenBank/DDBJ databases">
        <authorList>
            <person name="Varghese N."/>
            <person name="Submissions S."/>
        </authorList>
    </citation>
    <scope>NUCLEOTIDE SEQUENCE [LARGE SCALE GENOMIC DNA]</scope>
    <source>
        <strain evidence="7">CGMCC 1.10223</strain>
    </source>
</reference>
<dbReference type="RefSeq" id="WP_046231716.1">
    <property type="nucleotide sequence ID" value="NZ_FONN01000006.1"/>
</dbReference>
<dbReference type="GO" id="GO:0016787">
    <property type="term" value="F:hydrolase activity"/>
    <property type="evidence" value="ECO:0007669"/>
    <property type="project" value="UniProtKB-KW"/>
</dbReference>
<dbReference type="Gene3D" id="3.60.15.10">
    <property type="entry name" value="Ribonuclease Z/Hydroxyacylglutathione hydrolase-like"/>
    <property type="match status" value="1"/>
</dbReference>
<dbReference type="PANTHER" id="PTHR43546">
    <property type="entry name" value="UPF0173 METAL-DEPENDENT HYDROLASE MJ1163-RELATED"/>
    <property type="match status" value="1"/>
</dbReference>
<evidence type="ECO:0000256" key="2">
    <source>
        <dbReference type="ARBA" id="ARBA00034221"/>
    </source>
</evidence>
<dbReference type="AlphaFoldDB" id="A0A1I2D7P3"/>
<dbReference type="Pfam" id="PF12706">
    <property type="entry name" value="Lactamase_B_2"/>
    <property type="match status" value="1"/>
</dbReference>
<evidence type="ECO:0000313" key="6">
    <source>
        <dbReference type="EMBL" id="SFE76572.1"/>
    </source>
</evidence>
<dbReference type="InterPro" id="IPR001279">
    <property type="entry name" value="Metallo-B-lactamas"/>
</dbReference>
<evidence type="ECO:0000256" key="3">
    <source>
        <dbReference type="ARBA" id="ARBA00034301"/>
    </source>
</evidence>
<evidence type="ECO:0000256" key="4">
    <source>
        <dbReference type="ARBA" id="ARBA00048505"/>
    </source>
</evidence>
<evidence type="ECO:0000313" key="7">
    <source>
        <dbReference type="Proteomes" id="UP000183410"/>
    </source>
</evidence>
<feature type="domain" description="Metallo-beta-lactamase" evidence="5">
    <location>
        <begin position="20"/>
        <end position="215"/>
    </location>
</feature>
<dbReference type="OrthoDB" id="9805728at2"/>
<sequence length="252" mass="27520">MQITQIRNATLKINYGGLTFLVDPFLAPKGIYPPIPNTANQEQFNPTVELPFPAEQLLPVDAVIVTHLHIDHFDQAAVELLPKDMLIFAQNEQDASAIREKGFEQVQLFTPSAQLGEVSLSRTYGRHGTGEIGEQMGEVSGIVFQHAQEQTLYVAGDTIWCEETQAAIDSYEPTVIVVNGGAARFLQGDPILMTKEDIYATHLAAPQAVIISSHMEAVNHCSLSRPELRKYAAGKGLSSIILVPEDGETIIA</sequence>
<comment type="function">
    <text evidence="3">Counteracts the endogenous Pycsar antiviral defense system. Phosphodiesterase that enables metal-dependent hydrolysis of host cyclic nucleotide Pycsar defense signals such as cCMP and cUMP.</text>
</comment>
<dbReference type="SUPFAM" id="SSF56281">
    <property type="entry name" value="Metallo-hydrolase/oxidoreductase"/>
    <property type="match status" value="1"/>
</dbReference>
<gene>
    <name evidence="6" type="ORF">SAMN04487969_106169</name>
</gene>
<organism evidence="6 7">
    <name type="scientific">Paenibacillus algorifonticola</name>
    <dbReference type="NCBI Taxonomy" id="684063"/>
    <lineage>
        <taxon>Bacteria</taxon>
        <taxon>Bacillati</taxon>
        <taxon>Bacillota</taxon>
        <taxon>Bacilli</taxon>
        <taxon>Bacillales</taxon>
        <taxon>Paenibacillaceae</taxon>
        <taxon>Paenibacillus</taxon>
    </lineage>
</organism>
<protein>
    <submittedName>
        <fullName evidence="6">L-ascorbate metabolism protein UlaG, beta-lactamase superfamily</fullName>
    </submittedName>
</protein>
<dbReference type="InterPro" id="IPR036866">
    <property type="entry name" value="RibonucZ/Hydroxyglut_hydro"/>
</dbReference>
<evidence type="ECO:0000259" key="5">
    <source>
        <dbReference type="Pfam" id="PF12706"/>
    </source>
</evidence>
<comment type="catalytic activity">
    <reaction evidence="2">
        <text>3',5'-cyclic CMP + H2O = CMP + H(+)</text>
        <dbReference type="Rhea" id="RHEA:72675"/>
        <dbReference type="ChEBI" id="CHEBI:15377"/>
        <dbReference type="ChEBI" id="CHEBI:15378"/>
        <dbReference type="ChEBI" id="CHEBI:58003"/>
        <dbReference type="ChEBI" id="CHEBI:60377"/>
    </reaction>
    <physiologicalReaction direction="left-to-right" evidence="2">
        <dbReference type="Rhea" id="RHEA:72676"/>
    </physiologicalReaction>
</comment>
<comment type="catalytic activity">
    <reaction evidence="4">
        <text>3',5'-cyclic UMP + H2O = UMP + H(+)</text>
        <dbReference type="Rhea" id="RHEA:70575"/>
        <dbReference type="ChEBI" id="CHEBI:15377"/>
        <dbReference type="ChEBI" id="CHEBI:15378"/>
        <dbReference type="ChEBI" id="CHEBI:57865"/>
        <dbReference type="ChEBI" id="CHEBI:184387"/>
    </reaction>
    <physiologicalReaction direction="left-to-right" evidence="4">
        <dbReference type="Rhea" id="RHEA:70576"/>
    </physiologicalReaction>
</comment>
<name>A0A1I2D7P3_9BACL</name>
<evidence type="ECO:0000256" key="1">
    <source>
        <dbReference type="ARBA" id="ARBA00022801"/>
    </source>
</evidence>
<proteinExistence type="predicted"/>
<accession>A0A1I2D7P3</accession>
<keyword evidence="1" id="KW-0378">Hydrolase</keyword>
<dbReference type="PANTHER" id="PTHR43546:SF9">
    <property type="entry name" value="L-ASCORBATE-6-PHOSPHATE LACTONASE ULAG-RELATED"/>
    <property type="match status" value="1"/>
</dbReference>